<dbReference type="RefSeq" id="WP_167965797.1">
    <property type="nucleotide sequence ID" value="NZ_JAATJJ010000002.1"/>
</dbReference>
<dbReference type="Pfam" id="PF07609">
    <property type="entry name" value="DUF1572"/>
    <property type="match status" value="1"/>
</dbReference>
<dbReference type="InterPro" id="IPR034660">
    <property type="entry name" value="DinB/YfiT-like"/>
</dbReference>
<dbReference type="Proteomes" id="UP000590442">
    <property type="component" value="Unassembled WGS sequence"/>
</dbReference>
<accession>A0A846R5E8</accession>
<dbReference type="SUPFAM" id="SSF109854">
    <property type="entry name" value="DinB/YfiT-like putative metalloenzymes"/>
    <property type="match status" value="1"/>
</dbReference>
<protein>
    <recommendedName>
        <fullName evidence="3">DUF1572 domain-containing protein</fullName>
    </recommendedName>
</protein>
<dbReference type="EMBL" id="JAATJJ010000002">
    <property type="protein sequence ID" value="NJB72604.1"/>
    <property type="molecule type" value="Genomic_DNA"/>
</dbReference>
<evidence type="ECO:0000313" key="2">
    <source>
        <dbReference type="Proteomes" id="UP000590442"/>
    </source>
</evidence>
<dbReference type="AlphaFoldDB" id="A0A846R5E8"/>
<dbReference type="InterPro" id="IPR011466">
    <property type="entry name" value="DUF1572"/>
</dbReference>
<reference evidence="1 2" key="1">
    <citation type="submission" date="2020-03" db="EMBL/GenBank/DDBJ databases">
        <title>Genomic Encyclopedia of Type Strains, Phase IV (KMG-IV): sequencing the most valuable type-strain genomes for metagenomic binning, comparative biology and taxonomic classification.</title>
        <authorList>
            <person name="Goeker M."/>
        </authorList>
    </citation>
    <scope>NUCLEOTIDE SEQUENCE [LARGE SCALE GENOMIC DNA]</scope>
    <source>
        <strain evidence="1 2">DSM 29762</strain>
    </source>
</reference>
<dbReference type="Gene3D" id="1.20.120.450">
    <property type="entry name" value="dinb family like domain"/>
    <property type="match status" value="1"/>
</dbReference>
<keyword evidence="2" id="KW-1185">Reference proteome</keyword>
<evidence type="ECO:0008006" key="3">
    <source>
        <dbReference type="Google" id="ProtNLM"/>
    </source>
</evidence>
<comment type="caution">
    <text evidence="1">The sequence shown here is derived from an EMBL/GenBank/DDBJ whole genome shotgun (WGS) entry which is preliminary data.</text>
</comment>
<name>A0A846R5E8_9FLAO</name>
<evidence type="ECO:0000313" key="1">
    <source>
        <dbReference type="EMBL" id="NJB72604.1"/>
    </source>
</evidence>
<organism evidence="1 2">
    <name type="scientific">Saonia flava</name>
    <dbReference type="NCBI Taxonomy" id="523696"/>
    <lineage>
        <taxon>Bacteria</taxon>
        <taxon>Pseudomonadati</taxon>
        <taxon>Bacteroidota</taxon>
        <taxon>Flavobacteriia</taxon>
        <taxon>Flavobacteriales</taxon>
        <taxon>Flavobacteriaceae</taxon>
        <taxon>Saonia</taxon>
    </lineage>
</organism>
<sequence>MQKNYIDSIIKQFQYYKTLGEKTFDQLSDEEVLWQFDPESNSVAIIVNHLHGNMKSRWTDFLTSDGEKEWRNRDNEFENIIGTKEQMLSKWNEGWECLFKALKSINSENFDNKVYIRNQSHTIIEAVNRQLSHYSYHIGQIVFIGRMIKGSSWKSLSIPKGESSEFNEKMFSKGKHSGHFTDDLIQ</sequence>
<gene>
    <name evidence="1" type="ORF">GGR42_003095</name>
</gene>
<proteinExistence type="predicted"/>